<name>A0A3B0ZH69_9ZZZZ</name>
<dbReference type="InterPro" id="IPR015854">
    <property type="entry name" value="ABC_transpr_LolD-like"/>
</dbReference>
<dbReference type="Pfam" id="PF00005">
    <property type="entry name" value="ABC_tran"/>
    <property type="match status" value="1"/>
</dbReference>
<dbReference type="CDD" id="cd03255">
    <property type="entry name" value="ABC_MJ0796_LolCDE_FtsE"/>
    <property type="match status" value="1"/>
</dbReference>
<protein>
    <submittedName>
        <fullName evidence="5">ABC transporter, ATP-binding protein</fullName>
    </submittedName>
</protein>
<dbReference type="GO" id="GO:0016887">
    <property type="term" value="F:ATP hydrolysis activity"/>
    <property type="evidence" value="ECO:0007669"/>
    <property type="project" value="InterPro"/>
</dbReference>
<dbReference type="GO" id="GO:0005886">
    <property type="term" value="C:plasma membrane"/>
    <property type="evidence" value="ECO:0007669"/>
    <property type="project" value="TreeGrafter"/>
</dbReference>
<feature type="domain" description="ABC transporter" evidence="4">
    <location>
        <begin position="6"/>
        <end position="225"/>
    </location>
</feature>
<dbReference type="GO" id="GO:0005524">
    <property type="term" value="F:ATP binding"/>
    <property type="evidence" value="ECO:0007669"/>
    <property type="project" value="UniProtKB-KW"/>
</dbReference>
<evidence type="ECO:0000256" key="2">
    <source>
        <dbReference type="ARBA" id="ARBA00022741"/>
    </source>
</evidence>
<evidence type="ECO:0000313" key="5">
    <source>
        <dbReference type="EMBL" id="VAW86772.1"/>
    </source>
</evidence>
<proteinExistence type="predicted"/>
<dbReference type="PROSITE" id="PS50893">
    <property type="entry name" value="ABC_TRANSPORTER_2"/>
    <property type="match status" value="1"/>
</dbReference>
<dbReference type="InterPro" id="IPR003439">
    <property type="entry name" value="ABC_transporter-like_ATP-bd"/>
</dbReference>
<dbReference type="PANTHER" id="PTHR24220:SF659">
    <property type="entry name" value="TRANSPORTER, PUTATIVE-RELATED"/>
    <property type="match status" value="1"/>
</dbReference>
<dbReference type="PROSITE" id="PS00211">
    <property type="entry name" value="ABC_TRANSPORTER_1"/>
    <property type="match status" value="1"/>
</dbReference>
<dbReference type="FunFam" id="3.40.50.300:FF:000032">
    <property type="entry name" value="Export ABC transporter ATP-binding protein"/>
    <property type="match status" value="1"/>
</dbReference>
<dbReference type="InterPro" id="IPR017871">
    <property type="entry name" value="ABC_transporter-like_CS"/>
</dbReference>
<sequence length="226" mass="25110">MSSEIIQLKNITKEYYEGQDKHAIFDNLSVNFIQGQTTAIIGRSGSGKSTLLNLIGGIDLPTSGEVIVNGNNITLLDESARTKLRRRDIGFIFQAFNIIPTLTVLENILLPLELNHYDKKTDKAMHLLDQVGLADRHDSFPDRLSGGEQQRIAIARALIHEPEIVLADEPTGNLDAKTADVILQLLKELICDKNHTLLLVTHSMEIAKLADVTYEVLDEQLMLTPC</sequence>
<dbReference type="GO" id="GO:0098796">
    <property type="term" value="C:membrane protein complex"/>
    <property type="evidence" value="ECO:0007669"/>
    <property type="project" value="UniProtKB-ARBA"/>
</dbReference>
<evidence type="ECO:0000256" key="1">
    <source>
        <dbReference type="ARBA" id="ARBA00022448"/>
    </source>
</evidence>
<dbReference type="SUPFAM" id="SSF52540">
    <property type="entry name" value="P-loop containing nucleoside triphosphate hydrolases"/>
    <property type="match status" value="1"/>
</dbReference>
<dbReference type="GO" id="GO:0022857">
    <property type="term" value="F:transmembrane transporter activity"/>
    <property type="evidence" value="ECO:0007669"/>
    <property type="project" value="TreeGrafter"/>
</dbReference>
<organism evidence="5">
    <name type="scientific">hydrothermal vent metagenome</name>
    <dbReference type="NCBI Taxonomy" id="652676"/>
    <lineage>
        <taxon>unclassified sequences</taxon>
        <taxon>metagenomes</taxon>
        <taxon>ecological metagenomes</taxon>
    </lineage>
</organism>
<dbReference type="InterPro" id="IPR027417">
    <property type="entry name" value="P-loop_NTPase"/>
</dbReference>
<dbReference type="InterPro" id="IPR017911">
    <property type="entry name" value="MacB-like_ATP-bd"/>
</dbReference>
<dbReference type="EMBL" id="UOFO01000100">
    <property type="protein sequence ID" value="VAW86772.1"/>
    <property type="molecule type" value="Genomic_DNA"/>
</dbReference>
<keyword evidence="3 5" id="KW-0067">ATP-binding</keyword>
<dbReference type="Gene3D" id="3.40.50.300">
    <property type="entry name" value="P-loop containing nucleotide triphosphate hydrolases"/>
    <property type="match status" value="1"/>
</dbReference>
<keyword evidence="1" id="KW-0813">Transport</keyword>
<dbReference type="InterPro" id="IPR003593">
    <property type="entry name" value="AAA+_ATPase"/>
</dbReference>
<dbReference type="PANTHER" id="PTHR24220">
    <property type="entry name" value="IMPORT ATP-BINDING PROTEIN"/>
    <property type="match status" value="1"/>
</dbReference>
<dbReference type="AlphaFoldDB" id="A0A3B0ZH69"/>
<accession>A0A3B0ZH69</accession>
<evidence type="ECO:0000256" key="3">
    <source>
        <dbReference type="ARBA" id="ARBA00022840"/>
    </source>
</evidence>
<gene>
    <name evidence="5" type="ORF">MNBD_GAMMA16-176</name>
</gene>
<evidence type="ECO:0000259" key="4">
    <source>
        <dbReference type="PROSITE" id="PS50893"/>
    </source>
</evidence>
<reference evidence="5" key="1">
    <citation type="submission" date="2018-06" db="EMBL/GenBank/DDBJ databases">
        <authorList>
            <person name="Zhirakovskaya E."/>
        </authorList>
    </citation>
    <scope>NUCLEOTIDE SEQUENCE</scope>
</reference>
<keyword evidence="2" id="KW-0547">Nucleotide-binding</keyword>
<dbReference type="SMART" id="SM00382">
    <property type="entry name" value="AAA"/>
    <property type="match status" value="1"/>
</dbReference>